<proteinExistence type="predicted"/>
<reference evidence="2" key="1">
    <citation type="submission" date="2022-01" db="UniProtKB">
        <authorList>
            <consortium name="EnsemblMetazoa"/>
        </authorList>
    </citation>
    <scope>IDENTIFICATION</scope>
</reference>
<keyword evidence="1" id="KW-0732">Signal</keyword>
<dbReference type="AlphaFoldDB" id="A0A8I6TL54"/>
<dbReference type="Proteomes" id="UP000494040">
    <property type="component" value="Unassembled WGS sequence"/>
</dbReference>
<organism evidence="2 3">
    <name type="scientific">Cimex lectularius</name>
    <name type="common">Bed bug</name>
    <name type="synonym">Acanthia lectularia</name>
    <dbReference type="NCBI Taxonomy" id="79782"/>
    <lineage>
        <taxon>Eukaryota</taxon>
        <taxon>Metazoa</taxon>
        <taxon>Ecdysozoa</taxon>
        <taxon>Arthropoda</taxon>
        <taxon>Hexapoda</taxon>
        <taxon>Insecta</taxon>
        <taxon>Pterygota</taxon>
        <taxon>Neoptera</taxon>
        <taxon>Paraneoptera</taxon>
        <taxon>Hemiptera</taxon>
        <taxon>Heteroptera</taxon>
        <taxon>Panheteroptera</taxon>
        <taxon>Cimicomorpha</taxon>
        <taxon>Cimicidae</taxon>
        <taxon>Cimex</taxon>
    </lineage>
</organism>
<dbReference type="OrthoDB" id="10551107at2759"/>
<protein>
    <recommendedName>
        <fullName evidence="4">Secreted protein</fullName>
    </recommendedName>
</protein>
<feature type="chain" id="PRO_5035208333" description="Secreted protein" evidence="1">
    <location>
        <begin position="20"/>
        <end position="213"/>
    </location>
</feature>
<evidence type="ECO:0000313" key="3">
    <source>
        <dbReference type="Proteomes" id="UP000494040"/>
    </source>
</evidence>
<name>A0A8I6TL54_CIMLE</name>
<accession>A0A8I6TL54</accession>
<evidence type="ECO:0000313" key="2">
    <source>
        <dbReference type="EnsemblMetazoa" id="XP_024085647.1"/>
    </source>
</evidence>
<dbReference type="EnsemblMetazoa" id="XM_024229879.1">
    <property type="protein sequence ID" value="XP_024085647.1"/>
    <property type="gene ID" value="LOC106669118"/>
</dbReference>
<evidence type="ECO:0008006" key="4">
    <source>
        <dbReference type="Google" id="ProtNLM"/>
    </source>
</evidence>
<sequence length="213" mass="23950">MKVVQLTVALVICLSATQGKRWDFYPETVNEQSWVKEKMLLAIDGLKDYAVNVEIAKMVKLTSKARNELNLTPANKCSHKAHQQLEMASNSSIGDFIHCTEMPNILSNSKQLVSDVVGLVELYLHDVREILDGADGCTPMFSEDGLKCFNAYLWKVVDLFEQLAAQTDETVLTVEHLVSVIADEILTCKRSFTTLQSYVQMILYEHNKCANSE</sequence>
<evidence type="ECO:0000256" key="1">
    <source>
        <dbReference type="SAM" id="SignalP"/>
    </source>
</evidence>
<feature type="signal peptide" evidence="1">
    <location>
        <begin position="1"/>
        <end position="19"/>
    </location>
</feature>
<keyword evidence="3" id="KW-1185">Reference proteome</keyword>
<gene>
    <name evidence="2" type="primary">106669118</name>
</gene>